<name>A0A2C9D9I5_9HYPH</name>
<dbReference type="RefSeq" id="WP_099557293.1">
    <property type="nucleotide sequence ID" value="NZ_LT960614.1"/>
</dbReference>
<evidence type="ECO:0000259" key="1">
    <source>
        <dbReference type="Pfam" id="PF00583"/>
    </source>
</evidence>
<dbReference type="Proteomes" id="UP000223606">
    <property type="component" value="Chromosome 1"/>
</dbReference>
<gene>
    <name evidence="2" type="ORF">HDIA_3431</name>
</gene>
<dbReference type="GO" id="GO:0016747">
    <property type="term" value="F:acyltransferase activity, transferring groups other than amino-acyl groups"/>
    <property type="evidence" value="ECO:0007669"/>
    <property type="project" value="InterPro"/>
</dbReference>
<dbReference type="InterPro" id="IPR000182">
    <property type="entry name" value="GNAT_dom"/>
</dbReference>
<dbReference type="Gene3D" id="3.40.630.30">
    <property type="match status" value="1"/>
</dbReference>
<sequence length="200" mass="22796">MTETANIRVLPLTGAAIGSAIEALARLRIEVFRAYPYLYEGTLDYERRYMEEFAASEGAVLVTAYDGERIVGASTASPMRAQKDEFRAPFEVRGFDIDRLFYFGESVLLPQYRGLRIGHAFFDHREAQARAEGATHATFCSVVRPPDHPARPADYRPHDVFWTKRRYAPVAGLVTHFSWLDVGESEETEKPMQFWLRALD</sequence>
<dbReference type="Pfam" id="PF00583">
    <property type="entry name" value="Acetyltransf_1"/>
    <property type="match status" value="1"/>
</dbReference>
<organism evidence="2 3">
    <name type="scientific">Hartmannibacter diazotrophicus</name>
    <dbReference type="NCBI Taxonomy" id="1482074"/>
    <lineage>
        <taxon>Bacteria</taxon>
        <taxon>Pseudomonadati</taxon>
        <taxon>Pseudomonadota</taxon>
        <taxon>Alphaproteobacteria</taxon>
        <taxon>Hyphomicrobiales</taxon>
        <taxon>Pleomorphomonadaceae</taxon>
        <taxon>Hartmannibacter</taxon>
    </lineage>
</organism>
<accession>A0A2C9D9I5</accession>
<evidence type="ECO:0000313" key="2">
    <source>
        <dbReference type="EMBL" id="SON56972.1"/>
    </source>
</evidence>
<protein>
    <recommendedName>
        <fullName evidence="1">N-acetyltransferase domain-containing protein</fullName>
    </recommendedName>
</protein>
<dbReference type="OrthoDB" id="187903at2"/>
<evidence type="ECO:0000313" key="3">
    <source>
        <dbReference type="Proteomes" id="UP000223606"/>
    </source>
</evidence>
<keyword evidence="3" id="KW-1185">Reference proteome</keyword>
<dbReference type="EMBL" id="LT960614">
    <property type="protein sequence ID" value="SON56972.1"/>
    <property type="molecule type" value="Genomic_DNA"/>
</dbReference>
<dbReference type="CDD" id="cd04301">
    <property type="entry name" value="NAT_SF"/>
    <property type="match status" value="1"/>
</dbReference>
<reference evidence="3" key="1">
    <citation type="submission" date="2017-09" db="EMBL/GenBank/DDBJ databases">
        <title>Genome sequence of Nannocystis excedens DSM 71.</title>
        <authorList>
            <person name="Blom J."/>
        </authorList>
    </citation>
    <scope>NUCLEOTIDE SEQUENCE [LARGE SCALE GENOMIC DNA]</scope>
    <source>
        <strain evidence="3">type strain: E19</strain>
    </source>
</reference>
<dbReference type="KEGG" id="hdi:HDIA_3431"/>
<feature type="domain" description="N-acetyltransferase" evidence="1">
    <location>
        <begin position="43"/>
        <end position="151"/>
    </location>
</feature>
<dbReference type="AlphaFoldDB" id="A0A2C9D9I5"/>
<proteinExistence type="predicted"/>
<dbReference type="InterPro" id="IPR016181">
    <property type="entry name" value="Acyl_CoA_acyltransferase"/>
</dbReference>
<dbReference type="SUPFAM" id="SSF55729">
    <property type="entry name" value="Acyl-CoA N-acyltransferases (Nat)"/>
    <property type="match status" value="1"/>
</dbReference>